<dbReference type="EMBL" id="JACHHO010000002">
    <property type="protein sequence ID" value="MBB5204492.1"/>
    <property type="molecule type" value="Genomic_DNA"/>
</dbReference>
<keyword evidence="2" id="KW-1185">Reference proteome</keyword>
<dbReference type="AlphaFoldDB" id="A0A840S4K5"/>
<reference evidence="1 2" key="1">
    <citation type="submission" date="2020-08" db="EMBL/GenBank/DDBJ databases">
        <title>Genomic Encyclopedia of Type Strains, Phase IV (KMG-IV): sequencing the most valuable type-strain genomes for metagenomic binning, comparative biology and taxonomic classification.</title>
        <authorList>
            <person name="Goeker M."/>
        </authorList>
    </citation>
    <scope>NUCLEOTIDE SEQUENCE [LARGE SCALE GENOMIC DNA]</scope>
    <source>
        <strain evidence="1 2">DSM 23958</strain>
    </source>
</reference>
<sequence>MKIYFSKVREHSLLALGILLTLGALLYGHANGLAIGQSDSKNYLQPGYRPKTAKDAFSRGSQASSPATELPESVGIPWPLWEFELRDPLPPREPTLTPPSWRLVGATFSIGHWQLLVSREGSQEVQYLKVGEKLPGGYLITAISDSEVTLKHGRRQLTLAYIATP</sequence>
<evidence type="ECO:0000313" key="2">
    <source>
        <dbReference type="Proteomes" id="UP000554837"/>
    </source>
</evidence>
<dbReference type="Proteomes" id="UP000554837">
    <property type="component" value="Unassembled WGS sequence"/>
</dbReference>
<evidence type="ECO:0008006" key="3">
    <source>
        <dbReference type="Google" id="ProtNLM"/>
    </source>
</evidence>
<gene>
    <name evidence="1" type="ORF">HNQ51_001806</name>
</gene>
<proteinExistence type="predicted"/>
<comment type="caution">
    <text evidence="1">The sequence shown here is derived from an EMBL/GenBank/DDBJ whole genome shotgun (WGS) entry which is preliminary data.</text>
</comment>
<name>A0A840S4K5_9BURK</name>
<accession>A0A840S4K5</accession>
<evidence type="ECO:0000313" key="1">
    <source>
        <dbReference type="EMBL" id="MBB5204492.1"/>
    </source>
</evidence>
<dbReference type="RefSeq" id="WP_175423545.1">
    <property type="nucleotide sequence ID" value="NZ_CP040709.1"/>
</dbReference>
<organism evidence="1 2">
    <name type="scientific">Inhella inkyongensis</name>
    <dbReference type="NCBI Taxonomy" id="392593"/>
    <lineage>
        <taxon>Bacteria</taxon>
        <taxon>Pseudomonadati</taxon>
        <taxon>Pseudomonadota</taxon>
        <taxon>Betaproteobacteria</taxon>
        <taxon>Burkholderiales</taxon>
        <taxon>Sphaerotilaceae</taxon>
        <taxon>Inhella</taxon>
    </lineage>
</organism>
<protein>
    <recommendedName>
        <fullName evidence="3">Type II secretion system protein GspC N-terminal domain-containing protein</fullName>
    </recommendedName>
</protein>